<organism evidence="10 11">
    <name type="scientific">Aspergillus calidoustus</name>
    <dbReference type="NCBI Taxonomy" id="454130"/>
    <lineage>
        <taxon>Eukaryota</taxon>
        <taxon>Fungi</taxon>
        <taxon>Dikarya</taxon>
        <taxon>Ascomycota</taxon>
        <taxon>Pezizomycotina</taxon>
        <taxon>Eurotiomycetes</taxon>
        <taxon>Eurotiomycetidae</taxon>
        <taxon>Eurotiales</taxon>
        <taxon>Aspergillaceae</taxon>
        <taxon>Aspergillus</taxon>
        <taxon>Aspergillus subgen. Nidulantes</taxon>
    </lineage>
</organism>
<evidence type="ECO:0000256" key="6">
    <source>
        <dbReference type="ARBA" id="ARBA00023163"/>
    </source>
</evidence>
<dbReference type="Pfam" id="PF00649">
    <property type="entry name" value="Copper-fist"/>
    <property type="match status" value="1"/>
</dbReference>
<name>A0A0U5G305_ASPCI</name>
<dbReference type="AlphaFoldDB" id="A0A0U5G305"/>
<evidence type="ECO:0000256" key="8">
    <source>
        <dbReference type="SAM" id="MobiDB-lite"/>
    </source>
</evidence>
<dbReference type="GO" id="GO:0045944">
    <property type="term" value="P:positive regulation of transcription by RNA polymerase II"/>
    <property type="evidence" value="ECO:0007669"/>
    <property type="project" value="TreeGrafter"/>
</dbReference>
<keyword evidence="4" id="KW-0186">Copper</keyword>
<feature type="compositionally biased region" description="Polar residues" evidence="8">
    <location>
        <begin position="395"/>
        <end position="410"/>
    </location>
</feature>
<feature type="region of interest" description="Disordered" evidence="8">
    <location>
        <begin position="105"/>
        <end position="133"/>
    </location>
</feature>
<dbReference type="SMART" id="SM01090">
    <property type="entry name" value="Copper-fist"/>
    <property type="match status" value="1"/>
</dbReference>
<proteinExistence type="predicted"/>
<feature type="compositionally biased region" description="Polar residues" evidence="8">
    <location>
        <begin position="217"/>
        <end position="230"/>
    </location>
</feature>
<evidence type="ECO:0000259" key="9">
    <source>
        <dbReference type="PROSITE" id="PS50073"/>
    </source>
</evidence>
<evidence type="ECO:0000256" key="7">
    <source>
        <dbReference type="ARBA" id="ARBA00023242"/>
    </source>
</evidence>
<feature type="region of interest" description="Disordered" evidence="8">
    <location>
        <begin position="217"/>
        <end position="247"/>
    </location>
</feature>
<dbReference type="STRING" id="454130.A0A0U5G305"/>
<dbReference type="PANTHER" id="PTHR28088:SF9">
    <property type="entry name" value="TRANSCRIPTION FACTOR GRISEA, PUTATIVE (AFU_ORTHOLOGUE AFUA_1G13190)-RELATED"/>
    <property type="match status" value="1"/>
</dbReference>
<accession>A0A0U5G305</accession>
<dbReference type="GO" id="GO:0006878">
    <property type="term" value="P:intracellular copper ion homeostasis"/>
    <property type="evidence" value="ECO:0007669"/>
    <property type="project" value="TreeGrafter"/>
</dbReference>
<dbReference type="PROSITE" id="PS50073">
    <property type="entry name" value="COPPER_FIST_2"/>
    <property type="match status" value="1"/>
</dbReference>
<dbReference type="GO" id="GO:0005634">
    <property type="term" value="C:nucleus"/>
    <property type="evidence" value="ECO:0007669"/>
    <property type="project" value="UniProtKB-SubCell"/>
</dbReference>
<keyword evidence="3" id="KW-0862">Zinc</keyword>
<dbReference type="SUPFAM" id="SSF57879">
    <property type="entry name" value="Zinc domain conserved in yeast copper-regulated transcription factors"/>
    <property type="match status" value="1"/>
</dbReference>
<dbReference type="Proteomes" id="UP000054771">
    <property type="component" value="Unassembled WGS sequence"/>
</dbReference>
<dbReference type="InterPro" id="IPR001083">
    <property type="entry name" value="Cu_fist_DNA-bd_dom"/>
</dbReference>
<dbReference type="GO" id="GO:0006879">
    <property type="term" value="P:intracellular iron ion homeostasis"/>
    <property type="evidence" value="ECO:0007669"/>
    <property type="project" value="TreeGrafter"/>
</dbReference>
<keyword evidence="11" id="KW-1185">Reference proteome</keyword>
<dbReference type="InterPro" id="IPR036395">
    <property type="entry name" value="Cu_fist_DNA-bd_dom_sf"/>
</dbReference>
<dbReference type="InterPro" id="IPR051763">
    <property type="entry name" value="Copper_Homeo_Regul"/>
</dbReference>
<dbReference type="GO" id="GO:0000978">
    <property type="term" value="F:RNA polymerase II cis-regulatory region sequence-specific DNA binding"/>
    <property type="evidence" value="ECO:0007669"/>
    <property type="project" value="TreeGrafter"/>
</dbReference>
<evidence type="ECO:0000313" key="10">
    <source>
        <dbReference type="EMBL" id="CEL05575.1"/>
    </source>
</evidence>
<dbReference type="GO" id="GO:0005507">
    <property type="term" value="F:copper ion binding"/>
    <property type="evidence" value="ECO:0007669"/>
    <property type="project" value="InterPro"/>
</dbReference>
<dbReference type="EMBL" id="CDMC01000005">
    <property type="protein sequence ID" value="CEL05575.1"/>
    <property type="molecule type" value="Genomic_DNA"/>
</dbReference>
<reference evidence="11" key="1">
    <citation type="journal article" date="2016" name="Genome Announc.">
        <title>Draft genome sequences of fungus Aspergillus calidoustus.</title>
        <authorList>
            <person name="Horn F."/>
            <person name="Linde J."/>
            <person name="Mattern D.J."/>
            <person name="Walther G."/>
            <person name="Guthke R."/>
            <person name="Scherlach K."/>
            <person name="Martin K."/>
            <person name="Brakhage A.A."/>
            <person name="Petzke L."/>
            <person name="Valiante V."/>
        </authorList>
    </citation>
    <scope>NUCLEOTIDE SEQUENCE [LARGE SCALE GENOMIC DNA]</scope>
    <source>
        <strain evidence="11">SF006504</strain>
    </source>
</reference>
<sequence>MPFDETGVKWSCEPCIRGHRSSKCAHFDRLMVSVGKAGRPLSKCPHVEGSCNCKKLCAFMVAIPKGKALLNTRPLITDILSGTGCVCRPVYKMLLDENGPTPAVSRLPIDLTTGSSTSPSPSKIQKSGKKTVKPASEQLERALHTIPDFQQHTVQNGSPAMTPYVPHAQLNGYSYNGANGALAQPSVFPTSIGVSNGIGLSEDVFTPGACHSNSFPSTMQPQPSIPMQAQSSCCSGSRRGSPNGSKVEQRTYVQNGFPASPLISSPLIGTPSTWQGFPSMDGHFPHLSGPSNGLQSVLPDYASQVSPKDYNKPTSVNFDHISISRPDRVGSSDFAHHLPETAVHGATRSCNCGPKCNCFACPDHPYNEVTMQHVQEMGRIIAQDTQTSEDIRSYPGQNGQSNGTHDNNSETRQAILDPESHLTSGFDPPTTGNCCGVDDAVLDDDSEAQTFNSVTADHLMVPDAYYTYEYQIGLPGACAGEAGNCQCGPSCSCLGCLTHGNPP</sequence>
<dbReference type="OrthoDB" id="5600085at2759"/>
<evidence type="ECO:0000313" key="11">
    <source>
        <dbReference type="Proteomes" id="UP000054771"/>
    </source>
</evidence>
<dbReference type="FunFam" id="3.90.430.10:FF:000001">
    <property type="entry name" value="Copper fist DNA-binding protein"/>
    <property type="match status" value="1"/>
</dbReference>
<evidence type="ECO:0000256" key="3">
    <source>
        <dbReference type="ARBA" id="ARBA00022833"/>
    </source>
</evidence>
<dbReference type="Gene3D" id="3.90.430.10">
    <property type="entry name" value="Copper fist DNA-binding domain"/>
    <property type="match status" value="1"/>
</dbReference>
<dbReference type="OMA" id="AFMIRIP"/>
<keyword evidence="2" id="KW-0479">Metal-binding</keyword>
<feature type="compositionally biased region" description="Low complexity" evidence="8">
    <location>
        <begin position="112"/>
        <end position="122"/>
    </location>
</feature>
<keyword evidence="5" id="KW-0805">Transcription regulation</keyword>
<dbReference type="PANTHER" id="PTHR28088">
    <property type="entry name" value="TRANSCRIPTIONAL ACTIVATOR HAA1-RELATED"/>
    <property type="match status" value="1"/>
</dbReference>
<feature type="compositionally biased region" description="Low complexity" evidence="8">
    <location>
        <begin position="231"/>
        <end position="241"/>
    </location>
</feature>
<comment type="subcellular location">
    <subcellularLocation>
        <location evidence="1">Nucleus</location>
    </subcellularLocation>
</comment>
<keyword evidence="7" id="KW-0539">Nucleus</keyword>
<evidence type="ECO:0000256" key="2">
    <source>
        <dbReference type="ARBA" id="ARBA00022723"/>
    </source>
</evidence>
<evidence type="ECO:0000256" key="5">
    <source>
        <dbReference type="ARBA" id="ARBA00023015"/>
    </source>
</evidence>
<keyword evidence="6" id="KW-0804">Transcription</keyword>
<protein>
    <recommendedName>
        <fullName evidence="9">Copper-fist domain-containing protein</fullName>
    </recommendedName>
</protein>
<evidence type="ECO:0000256" key="4">
    <source>
        <dbReference type="ARBA" id="ARBA00023008"/>
    </source>
</evidence>
<dbReference type="SMART" id="SM00412">
    <property type="entry name" value="Cu_FIST"/>
    <property type="match status" value="1"/>
</dbReference>
<feature type="domain" description="Copper-fist" evidence="9">
    <location>
        <begin position="7"/>
        <end position="41"/>
    </location>
</feature>
<gene>
    <name evidence="10" type="ORF">ASPCAL06693</name>
</gene>
<feature type="region of interest" description="Disordered" evidence="8">
    <location>
        <begin position="390"/>
        <end position="410"/>
    </location>
</feature>
<evidence type="ECO:0000256" key="1">
    <source>
        <dbReference type="ARBA" id="ARBA00004123"/>
    </source>
</evidence>
<dbReference type="GO" id="GO:0000981">
    <property type="term" value="F:DNA-binding transcription factor activity, RNA polymerase II-specific"/>
    <property type="evidence" value="ECO:0007669"/>
    <property type="project" value="TreeGrafter"/>
</dbReference>